<dbReference type="EMBL" id="KK207792">
    <property type="protein sequence ID" value="EZF54184.1"/>
    <property type="molecule type" value="Genomic_DNA"/>
</dbReference>
<gene>
    <name evidence="2" type="ORF">H103_02987</name>
</gene>
<evidence type="ECO:0000313" key="2">
    <source>
        <dbReference type="EMBL" id="EZF54184.1"/>
    </source>
</evidence>
<protein>
    <submittedName>
        <fullName evidence="2">Uncharacterized protein</fullName>
    </submittedName>
</protein>
<dbReference type="AlphaFoldDB" id="A0A022W7C1"/>
<name>A0A022W7C1_TRIRU</name>
<evidence type="ECO:0000256" key="1">
    <source>
        <dbReference type="SAM" id="MobiDB-lite"/>
    </source>
</evidence>
<feature type="compositionally biased region" description="Polar residues" evidence="1">
    <location>
        <begin position="1"/>
        <end position="31"/>
    </location>
</feature>
<proteinExistence type="predicted"/>
<reference evidence="2" key="1">
    <citation type="submission" date="2014-02" db="EMBL/GenBank/DDBJ databases">
        <title>The Genome Sequence of Trichophyton rubrum (morphotype fischeri) CBS 288.86.</title>
        <authorList>
            <consortium name="The Broad Institute Genomics Platform"/>
            <person name="Cuomo C.A."/>
            <person name="White T.C."/>
            <person name="Graser Y."/>
            <person name="Martinez-Rossi N."/>
            <person name="Heitman J."/>
            <person name="Young S.K."/>
            <person name="Zeng Q."/>
            <person name="Gargeya S."/>
            <person name="Abouelleil A."/>
            <person name="Alvarado L."/>
            <person name="Chapman S.B."/>
            <person name="Gainer-Dewar J."/>
            <person name="Goldberg J."/>
            <person name="Griggs A."/>
            <person name="Gujja S."/>
            <person name="Hansen M."/>
            <person name="Howarth C."/>
            <person name="Imamovic A."/>
            <person name="Larimer J."/>
            <person name="Martinez D."/>
            <person name="Murphy C."/>
            <person name="Pearson M.D."/>
            <person name="Persinoti G."/>
            <person name="Poon T."/>
            <person name="Priest M."/>
            <person name="Roberts A.D."/>
            <person name="Saif S."/>
            <person name="Shea T.D."/>
            <person name="Sykes S.N."/>
            <person name="Wortman J."/>
            <person name="Nusbaum C."/>
            <person name="Birren B."/>
        </authorList>
    </citation>
    <scope>NUCLEOTIDE SEQUENCE [LARGE SCALE GENOMIC DNA]</scope>
    <source>
        <strain evidence="2">CBS 288.86</strain>
    </source>
</reference>
<organism evidence="2">
    <name type="scientific">Trichophyton rubrum CBS 288.86</name>
    <dbReference type="NCBI Taxonomy" id="1215330"/>
    <lineage>
        <taxon>Eukaryota</taxon>
        <taxon>Fungi</taxon>
        <taxon>Dikarya</taxon>
        <taxon>Ascomycota</taxon>
        <taxon>Pezizomycotina</taxon>
        <taxon>Eurotiomycetes</taxon>
        <taxon>Eurotiomycetidae</taxon>
        <taxon>Onygenales</taxon>
        <taxon>Arthrodermataceae</taxon>
        <taxon>Trichophyton</taxon>
    </lineage>
</organism>
<feature type="region of interest" description="Disordered" evidence="1">
    <location>
        <begin position="1"/>
        <end position="67"/>
    </location>
</feature>
<dbReference type="HOGENOM" id="CLU_2814260_0_0_1"/>
<dbReference type="Proteomes" id="UP000023758">
    <property type="component" value="Unassembled WGS sequence"/>
</dbReference>
<accession>A0A022W7C1</accession>
<sequence>MLDTNSFASTPSQRSTQLRTGKKNLPSTWDINNEGKLMIPPTSSYKRSPPISLERGKEVTTGNSKWI</sequence>